<organism evidence="2 3">
    <name type="scientific">Loigolactobacillus bifermentans DSM 20003</name>
    <dbReference type="NCBI Taxonomy" id="1423726"/>
    <lineage>
        <taxon>Bacteria</taxon>
        <taxon>Bacillati</taxon>
        <taxon>Bacillota</taxon>
        <taxon>Bacilli</taxon>
        <taxon>Lactobacillales</taxon>
        <taxon>Lactobacillaceae</taxon>
        <taxon>Loigolactobacillus</taxon>
    </lineage>
</organism>
<sequence>MNWKTKISNKVFWVALIPAALLLVQTIAAAFGYTIDVAGLSQKLIAVVNAAFVLLAVLGIVVNPNTPGVTDKEGK</sequence>
<dbReference type="EMBL" id="AZDA01000003">
    <property type="protein sequence ID" value="KRK40783.1"/>
    <property type="molecule type" value="Genomic_DNA"/>
</dbReference>
<keyword evidence="1" id="KW-0472">Membrane</keyword>
<dbReference type="Proteomes" id="UP000051461">
    <property type="component" value="Unassembled WGS sequence"/>
</dbReference>
<accession>A0A0R1H2Z1</accession>
<keyword evidence="3" id="KW-1185">Reference proteome</keyword>
<dbReference type="RefSeq" id="WP_057903219.1">
    <property type="nucleotide sequence ID" value="NZ_AZDA01000003.1"/>
</dbReference>
<dbReference type="NCBIfam" id="TIGR01598">
    <property type="entry name" value="holin_phiLC3"/>
    <property type="match status" value="1"/>
</dbReference>
<comment type="caution">
    <text evidence="2">The sequence shown here is derived from an EMBL/GenBank/DDBJ whole genome shotgun (WGS) entry which is preliminary data.</text>
</comment>
<dbReference type="PATRIC" id="fig|1423726.3.peg.2627"/>
<dbReference type="STRING" id="1423726.FC07_GL002532"/>
<dbReference type="OrthoDB" id="3176072at2"/>
<name>A0A0R1H2Z1_9LACO</name>
<evidence type="ECO:0008006" key="4">
    <source>
        <dbReference type="Google" id="ProtNLM"/>
    </source>
</evidence>
<gene>
    <name evidence="2" type="ORF">FC07_GL002532</name>
</gene>
<evidence type="ECO:0000313" key="2">
    <source>
        <dbReference type="EMBL" id="KRK40783.1"/>
    </source>
</evidence>
<feature type="transmembrane region" description="Helical" evidence="1">
    <location>
        <begin position="44"/>
        <end position="62"/>
    </location>
</feature>
<dbReference type="AlphaFoldDB" id="A0A0R1H2Z1"/>
<dbReference type="Pfam" id="PF04531">
    <property type="entry name" value="Phage_holin_1"/>
    <property type="match status" value="1"/>
</dbReference>
<evidence type="ECO:0000313" key="3">
    <source>
        <dbReference type="Proteomes" id="UP000051461"/>
    </source>
</evidence>
<dbReference type="InterPro" id="IPR006485">
    <property type="entry name" value="Phage-like_holin"/>
</dbReference>
<proteinExistence type="predicted"/>
<protein>
    <recommendedName>
        <fullName evidence="4">Holin</fullName>
    </recommendedName>
</protein>
<evidence type="ECO:0000256" key="1">
    <source>
        <dbReference type="SAM" id="Phobius"/>
    </source>
</evidence>
<keyword evidence="1" id="KW-0812">Transmembrane</keyword>
<reference evidence="2 3" key="1">
    <citation type="journal article" date="2015" name="Genome Announc.">
        <title>Expanding the biotechnology potential of lactobacilli through comparative genomics of 213 strains and associated genera.</title>
        <authorList>
            <person name="Sun Z."/>
            <person name="Harris H.M."/>
            <person name="McCann A."/>
            <person name="Guo C."/>
            <person name="Argimon S."/>
            <person name="Zhang W."/>
            <person name="Yang X."/>
            <person name="Jeffery I.B."/>
            <person name="Cooney J.C."/>
            <person name="Kagawa T.F."/>
            <person name="Liu W."/>
            <person name="Song Y."/>
            <person name="Salvetti E."/>
            <person name="Wrobel A."/>
            <person name="Rasinkangas P."/>
            <person name="Parkhill J."/>
            <person name="Rea M.C."/>
            <person name="O'Sullivan O."/>
            <person name="Ritari J."/>
            <person name="Douillard F.P."/>
            <person name="Paul Ross R."/>
            <person name="Yang R."/>
            <person name="Briner A.E."/>
            <person name="Felis G.E."/>
            <person name="de Vos W.M."/>
            <person name="Barrangou R."/>
            <person name="Klaenhammer T.R."/>
            <person name="Caufield P.W."/>
            <person name="Cui Y."/>
            <person name="Zhang H."/>
            <person name="O'Toole P.W."/>
        </authorList>
    </citation>
    <scope>NUCLEOTIDE SEQUENCE [LARGE SCALE GENOMIC DNA]</scope>
    <source>
        <strain evidence="2 3">DSM 20003</strain>
    </source>
</reference>
<keyword evidence="1" id="KW-1133">Transmembrane helix</keyword>